<dbReference type="EMBL" id="KL596623">
    <property type="protein sequence ID" value="KER33630.1"/>
    <property type="molecule type" value="Genomic_DNA"/>
</dbReference>
<dbReference type="Proteomes" id="UP000054324">
    <property type="component" value="Unassembled WGS sequence"/>
</dbReference>
<proteinExistence type="predicted"/>
<evidence type="ECO:0000313" key="1">
    <source>
        <dbReference type="EMBL" id="KER33630.1"/>
    </source>
</evidence>
<dbReference type="OrthoDB" id="6266369at2759"/>
<gene>
    <name evidence="1" type="ORF">T265_00521</name>
</gene>
<name>A0A075ACK4_OPIVI</name>
<reference evidence="1 2" key="1">
    <citation type="submission" date="2013-11" db="EMBL/GenBank/DDBJ databases">
        <title>Opisthorchis viverrini - life in the bile duct.</title>
        <authorList>
            <person name="Young N.D."/>
            <person name="Nagarajan N."/>
            <person name="Lin S.J."/>
            <person name="Korhonen P.K."/>
            <person name="Jex A.R."/>
            <person name="Hall R.S."/>
            <person name="Safavi-Hemami H."/>
            <person name="Kaewkong W."/>
            <person name="Bertrand D."/>
            <person name="Gao S."/>
            <person name="Seet Q."/>
            <person name="Wongkham S."/>
            <person name="Teh B.T."/>
            <person name="Wongkham C."/>
            <person name="Intapan P.M."/>
            <person name="Maleewong W."/>
            <person name="Yang X."/>
            <person name="Hu M."/>
            <person name="Wang Z."/>
            <person name="Hofmann A."/>
            <person name="Sternberg P.W."/>
            <person name="Tan P."/>
            <person name="Wang J."/>
            <person name="Gasser R.B."/>
        </authorList>
    </citation>
    <scope>NUCLEOTIDE SEQUENCE [LARGE SCALE GENOMIC DNA]</scope>
</reference>
<dbReference type="GeneID" id="20314709"/>
<evidence type="ECO:0000313" key="2">
    <source>
        <dbReference type="Proteomes" id="UP000054324"/>
    </source>
</evidence>
<dbReference type="KEGG" id="ovi:T265_00521"/>
<organism evidence="1 2">
    <name type="scientific">Opisthorchis viverrini</name>
    <name type="common">Southeast Asian liver fluke</name>
    <dbReference type="NCBI Taxonomy" id="6198"/>
    <lineage>
        <taxon>Eukaryota</taxon>
        <taxon>Metazoa</taxon>
        <taxon>Spiralia</taxon>
        <taxon>Lophotrochozoa</taxon>
        <taxon>Platyhelminthes</taxon>
        <taxon>Trematoda</taxon>
        <taxon>Digenea</taxon>
        <taxon>Opisthorchiida</taxon>
        <taxon>Opisthorchiata</taxon>
        <taxon>Opisthorchiidae</taxon>
        <taxon>Opisthorchis</taxon>
    </lineage>
</organism>
<dbReference type="CTD" id="20314709"/>
<accession>A0A075ACK4</accession>
<dbReference type="RefSeq" id="XP_009162589.1">
    <property type="nucleotide sequence ID" value="XM_009164325.1"/>
</dbReference>
<dbReference type="AlphaFoldDB" id="A0A075ACK4"/>
<sequence>MVHGSNPTPASRLLLPRLGQPGTIPAFVLPSGDMATKHRRDITVESRLTVLDLCPNLPSPPCNAQLPNPPQIIGERNCGSYNHCTTSTRKVDTRLKEEGVTTTGYDGMGIVLTD</sequence>
<keyword evidence="2" id="KW-1185">Reference proteome</keyword>
<protein>
    <submittedName>
        <fullName evidence="1">Uncharacterized protein</fullName>
    </submittedName>
</protein>